<keyword evidence="3" id="KW-1185">Reference proteome</keyword>
<accession>I4EYS1</accession>
<dbReference type="HOGENOM" id="CLU_879454_0_0_11"/>
<reference evidence="2 3" key="1">
    <citation type="journal article" date="2012" name="J. Bacteriol.">
        <title>Genome Sequence of Radiation-Resistant Modestobacter marinus Strain BC501, a Representative Actinobacterium That Thrives on Calcareous Stone Surfaces.</title>
        <authorList>
            <person name="Normand P."/>
            <person name="Gury J."/>
            <person name="Pujic P."/>
            <person name="Chouaia B."/>
            <person name="Crotti E."/>
            <person name="Brusetti L."/>
            <person name="Daffonchio D."/>
            <person name="Vacherie B."/>
            <person name="Barbe V."/>
            <person name="Medigue C."/>
            <person name="Calteau A."/>
            <person name="Ghodhbane-Gtari F."/>
            <person name="Essoussi I."/>
            <person name="Nouioui I."/>
            <person name="Abbassi-Ghozzi I."/>
            <person name="Gtari M."/>
        </authorList>
    </citation>
    <scope>NUCLEOTIDE SEQUENCE [LARGE SCALE GENOMIC DNA]</scope>
    <source>
        <strain evidence="3">BC 501</strain>
    </source>
</reference>
<dbReference type="KEGG" id="mmar:MODMU_3109"/>
<proteinExistence type="predicted"/>
<dbReference type="eggNOG" id="ENOG503327I">
    <property type="taxonomic scope" value="Bacteria"/>
</dbReference>
<dbReference type="Proteomes" id="UP000006461">
    <property type="component" value="Chromosome"/>
</dbReference>
<sequence length="316" mass="32467">MSAALIAPGTTGASEDGPAVDAAGDRGPLAVAEVQQALRELRARRVTNRGRAGGDTAVQHRNQRGDKTSGEYRPGGDSALPSGWITVLAAHAGAGASTVALAISDAAAATGRTVHLVENARPSHSGLVAAASVELGLDDTGMWRRGLRSAVTLDRRASEEASRCWPALAGGRTGVTVLDLGSGDDSRACLTTNRTSSVVVCRPTVPGVRSAEHLLEQLGEQQVVVAAIGPGRWPGEVAASSGPRLRALSIARGVVPVPLDQRLQVTGLTDRPLPKPVLAAGRALLQLLDPTRSTDRSSTATASTASTASTRERTSR</sequence>
<feature type="region of interest" description="Disordered" evidence="1">
    <location>
        <begin position="1"/>
        <end position="24"/>
    </location>
</feature>
<evidence type="ECO:0000313" key="3">
    <source>
        <dbReference type="Proteomes" id="UP000006461"/>
    </source>
</evidence>
<protein>
    <recommendedName>
        <fullName evidence="4">MinD-like ATPase involved in chromosome partitioning or flagellar assembly</fullName>
    </recommendedName>
</protein>
<name>I4EYS1_MODI5</name>
<dbReference type="STRING" id="477641.MODMU_3109"/>
<dbReference type="OMA" id="EDTHCER"/>
<gene>
    <name evidence="2" type="ordered locus">MODMU_3109</name>
</gene>
<organism evidence="2 3">
    <name type="scientific">Modestobacter italicus (strain DSM 44449 / CECT 9708 / BC 501)</name>
    <dbReference type="NCBI Taxonomy" id="2732864"/>
    <lineage>
        <taxon>Bacteria</taxon>
        <taxon>Bacillati</taxon>
        <taxon>Actinomycetota</taxon>
        <taxon>Actinomycetes</taxon>
        <taxon>Geodermatophilales</taxon>
        <taxon>Geodermatophilaceae</taxon>
        <taxon>Modestobacter</taxon>
    </lineage>
</organism>
<feature type="region of interest" description="Disordered" evidence="1">
    <location>
        <begin position="45"/>
        <end position="76"/>
    </location>
</feature>
<evidence type="ECO:0008006" key="4">
    <source>
        <dbReference type="Google" id="ProtNLM"/>
    </source>
</evidence>
<feature type="compositionally biased region" description="Low complexity" evidence="1">
    <location>
        <begin position="296"/>
        <end position="309"/>
    </location>
</feature>
<evidence type="ECO:0000313" key="2">
    <source>
        <dbReference type="EMBL" id="CCH88534.1"/>
    </source>
</evidence>
<dbReference type="AlphaFoldDB" id="I4EYS1"/>
<evidence type="ECO:0000256" key="1">
    <source>
        <dbReference type="SAM" id="MobiDB-lite"/>
    </source>
</evidence>
<dbReference type="EMBL" id="FO203431">
    <property type="protein sequence ID" value="CCH88534.1"/>
    <property type="molecule type" value="Genomic_DNA"/>
</dbReference>
<feature type="region of interest" description="Disordered" evidence="1">
    <location>
        <begin position="289"/>
        <end position="316"/>
    </location>
</feature>
<dbReference type="OrthoDB" id="5185273at2"/>